<keyword evidence="5 6" id="KW-0472">Membrane</keyword>
<dbReference type="InterPro" id="IPR011701">
    <property type="entry name" value="MFS"/>
</dbReference>
<protein>
    <recommendedName>
        <fullName evidence="7">Major facilitator superfamily (MFS) profile domain-containing protein</fullName>
    </recommendedName>
</protein>
<feature type="domain" description="Major facilitator superfamily (MFS) profile" evidence="7">
    <location>
        <begin position="22"/>
        <end position="385"/>
    </location>
</feature>
<dbReference type="InterPro" id="IPR050930">
    <property type="entry name" value="MFS_Vesicular_Transporter"/>
</dbReference>
<dbReference type="GO" id="GO:0043195">
    <property type="term" value="C:terminal bouton"/>
    <property type="evidence" value="ECO:0007669"/>
    <property type="project" value="TreeGrafter"/>
</dbReference>
<feature type="transmembrane region" description="Helical" evidence="6">
    <location>
        <begin position="314"/>
        <end position="334"/>
    </location>
</feature>
<dbReference type="GO" id="GO:0005335">
    <property type="term" value="F:serotonin:sodium:chloride symporter activity"/>
    <property type="evidence" value="ECO:0007669"/>
    <property type="project" value="TreeGrafter"/>
</dbReference>
<dbReference type="PANTHER" id="PTHR23506:SF23">
    <property type="entry name" value="GH10249P"/>
    <property type="match status" value="1"/>
</dbReference>
<accession>T1IUU3</accession>
<dbReference type="HOGENOM" id="CLU_001265_10_9_1"/>
<dbReference type="Gene3D" id="1.20.1250.20">
    <property type="entry name" value="MFS general substrate transporter like domains"/>
    <property type="match status" value="1"/>
</dbReference>
<dbReference type="FunFam" id="1.20.1250.20:FF:000792">
    <property type="entry name" value="Synaptic vesicle amine transporter, putative"/>
    <property type="match status" value="1"/>
</dbReference>
<feature type="transmembrane region" description="Helical" evidence="6">
    <location>
        <begin position="275"/>
        <end position="294"/>
    </location>
</feature>
<dbReference type="InterPro" id="IPR036259">
    <property type="entry name" value="MFS_trans_sf"/>
</dbReference>
<dbReference type="Proteomes" id="UP000014500">
    <property type="component" value="Unassembled WGS sequence"/>
</dbReference>
<feature type="transmembrane region" description="Helical" evidence="6">
    <location>
        <begin position="140"/>
        <end position="162"/>
    </location>
</feature>
<dbReference type="PANTHER" id="PTHR23506">
    <property type="entry name" value="GH10249P"/>
    <property type="match status" value="1"/>
</dbReference>
<keyword evidence="4 6" id="KW-1133">Transmembrane helix</keyword>
<dbReference type="OMA" id="EPIMPDY"/>
<keyword evidence="9" id="KW-1185">Reference proteome</keyword>
<dbReference type="PhylomeDB" id="T1IUU3"/>
<feature type="transmembrane region" description="Helical" evidence="6">
    <location>
        <begin position="204"/>
        <end position="222"/>
    </location>
</feature>
<dbReference type="PROSITE" id="PS50850">
    <property type="entry name" value="MFS"/>
    <property type="match status" value="1"/>
</dbReference>
<dbReference type="GO" id="GO:0015842">
    <property type="term" value="P:aminergic neurotransmitter loading into synaptic vesicle"/>
    <property type="evidence" value="ECO:0007669"/>
    <property type="project" value="TreeGrafter"/>
</dbReference>
<evidence type="ECO:0000313" key="8">
    <source>
        <dbReference type="EnsemblMetazoa" id="SMAR004924-PA"/>
    </source>
</evidence>
<feature type="transmembrane region" description="Helical" evidence="6">
    <location>
        <begin position="234"/>
        <end position="254"/>
    </location>
</feature>
<dbReference type="AlphaFoldDB" id="T1IUU3"/>
<feature type="transmembrane region" description="Helical" evidence="6">
    <location>
        <begin position="341"/>
        <end position="361"/>
    </location>
</feature>
<reference evidence="8" key="2">
    <citation type="submission" date="2015-02" db="UniProtKB">
        <authorList>
            <consortium name="EnsemblMetazoa"/>
        </authorList>
    </citation>
    <scope>IDENTIFICATION</scope>
</reference>
<evidence type="ECO:0000256" key="2">
    <source>
        <dbReference type="ARBA" id="ARBA00022448"/>
    </source>
</evidence>
<sequence length="385" mass="41583">MTVAFSGCFKILKQWRESRKLVLVIVAIALLLDNMLLTIVGKLKVKCIPIIPEFLYSIRHPDDKPINLTATHATIGYEQTACVNQTATNNCTSPVIPLTPYERKQSELLEENVEVGLLFASKAIVQLLANPFVGTITNKIGYSIPMFSGFVIMFSSTVLFAFSRTYALLFVARAMQGIGSSCSSVSGMGMLADRYPDDKERGNAMALALGGLALGVLVGPPFGSVMYQFVGKTAPFLILATLAFGDGILQLLILQPRVRKLDQNDAGVLTLIRDPYIAISAGAITFANIGIGILEPTLPIWMLRTMDAPTWQLGAAFLPASIAYLIGTNLFGPLGHKIGRWLAAMIGLFTISICLICIPFARNISHLIAPTAVLGFAIGECKIIK</sequence>
<proteinExistence type="predicted"/>
<organism evidence="8 9">
    <name type="scientific">Strigamia maritima</name>
    <name type="common">European centipede</name>
    <name type="synonym">Geophilus maritimus</name>
    <dbReference type="NCBI Taxonomy" id="126957"/>
    <lineage>
        <taxon>Eukaryota</taxon>
        <taxon>Metazoa</taxon>
        <taxon>Ecdysozoa</taxon>
        <taxon>Arthropoda</taxon>
        <taxon>Myriapoda</taxon>
        <taxon>Chilopoda</taxon>
        <taxon>Pleurostigmophora</taxon>
        <taxon>Geophilomorpha</taxon>
        <taxon>Linotaeniidae</taxon>
        <taxon>Strigamia</taxon>
    </lineage>
</organism>
<dbReference type="EnsemblMetazoa" id="SMAR004924-RA">
    <property type="protein sequence ID" value="SMAR004924-PA"/>
    <property type="gene ID" value="SMAR004924"/>
</dbReference>
<evidence type="ECO:0000313" key="9">
    <source>
        <dbReference type="Proteomes" id="UP000014500"/>
    </source>
</evidence>
<evidence type="ECO:0000256" key="4">
    <source>
        <dbReference type="ARBA" id="ARBA00022989"/>
    </source>
</evidence>
<dbReference type="STRING" id="126957.T1IUU3"/>
<keyword evidence="2" id="KW-0813">Transport</keyword>
<comment type="subcellular location">
    <subcellularLocation>
        <location evidence="1">Membrane</location>
        <topology evidence="1">Multi-pass membrane protein</topology>
    </subcellularLocation>
</comment>
<evidence type="ECO:0000259" key="7">
    <source>
        <dbReference type="PROSITE" id="PS50850"/>
    </source>
</evidence>
<keyword evidence="3 6" id="KW-0812">Transmembrane</keyword>
<dbReference type="InterPro" id="IPR020846">
    <property type="entry name" value="MFS_dom"/>
</dbReference>
<dbReference type="eggNOG" id="KOG3764">
    <property type="taxonomic scope" value="Eukaryota"/>
</dbReference>
<evidence type="ECO:0000256" key="5">
    <source>
        <dbReference type="ARBA" id="ARBA00023136"/>
    </source>
</evidence>
<evidence type="ECO:0000256" key="3">
    <source>
        <dbReference type="ARBA" id="ARBA00022692"/>
    </source>
</evidence>
<reference evidence="9" key="1">
    <citation type="submission" date="2011-05" db="EMBL/GenBank/DDBJ databases">
        <authorList>
            <person name="Richards S.R."/>
            <person name="Qu J."/>
            <person name="Jiang H."/>
            <person name="Jhangiani S.N."/>
            <person name="Agravi P."/>
            <person name="Goodspeed R."/>
            <person name="Gross S."/>
            <person name="Mandapat C."/>
            <person name="Jackson L."/>
            <person name="Mathew T."/>
            <person name="Pu L."/>
            <person name="Thornton R."/>
            <person name="Saada N."/>
            <person name="Wilczek-Boney K.B."/>
            <person name="Lee S."/>
            <person name="Kovar C."/>
            <person name="Wu Y."/>
            <person name="Scherer S.E."/>
            <person name="Worley K.C."/>
            <person name="Muzny D.M."/>
            <person name="Gibbs R."/>
        </authorList>
    </citation>
    <scope>NUCLEOTIDE SEQUENCE</scope>
    <source>
        <strain evidence="9">Brora</strain>
    </source>
</reference>
<dbReference type="GO" id="GO:0030672">
    <property type="term" value="C:synaptic vesicle membrane"/>
    <property type="evidence" value="ECO:0007669"/>
    <property type="project" value="TreeGrafter"/>
</dbReference>
<evidence type="ECO:0000256" key="6">
    <source>
        <dbReference type="SAM" id="Phobius"/>
    </source>
</evidence>
<dbReference type="SUPFAM" id="SSF103473">
    <property type="entry name" value="MFS general substrate transporter"/>
    <property type="match status" value="1"/>
</dbReference>
<feature type="transmembrane region" description="Helical" evidence="6">
    <location>
        <begin position="21"/>
        <end position="40"/>
    </location>
</feature>
<dbReference type="EMBL" id="JH431563">
    <property type="status" value="NOT_ANNOTATED_CDS"/>
    <property type="molecule type" value="Genomic_DNA"/>
</dbReference>
<evidence type="ECO:0000256" key="1">
    <source>
        <dbReference type="ARBA" id="ARBA00004141"/>
    </source>
</evidence>
<name>T1IUU3_STRMM</name>
<dbReference type="Pfam" id="PF07690">
    <property type="entry name" value="MFS_1"/>
    <property type="match status" value="1"/>
</dbReference>